<accession>A0A067LB67</accession>
<keyword evidence="4" id="KW-1185">Reference proteome</keyword>
<feature type="compositionally biased region" description="Polar residues" evidence="2">
    <location>
        <begin position="212"/>
        <end position="226"/>
    </location>
</feature>
<feature type="region of interest" description="Disordered" evidence="2">
    <location>
        <begin position="1"/>
        <end position="23"/>
    </location>
</feature>
<sequence>MRGEGASRNYSMPRGHSGKKGMRSCQIGGNFDNVVIIDVDSGFDNVIIIDIPESLQQKSRGSSVLKEGKTFPIQGIISIDDDDERDFVEHPELNLKNGVGSDNSETPSKNKPATDCMKKSEDVDADDCQVVLEKRPAFKLSKCKKTYTKKSPPRNRYGLNSDSESDSSESSSSDFEVMEGSSCDLRDQWEKASLNRKSNNYDKGHSGPEDQASPSSSTNDTHTNVGVENRTKQNPEPPVSHSENVNFQDVVSSKFRATKDGFSDGGFNPWMEYSFAKSRQNINKENFSCWWKSESRENTGFRRKAGIHSGGETYVEDRDVCYDECQSGNGYGIRIQNERKGPPGPPPWSIYKGENNQCPDTSCFQHSEQKMAGERSFPSSQVKHNVESNCKSATIPDVDASFYWSQGEIHSDDHTRVVSMEKDSKLTCEASSFEQSKSIAYKEKDKLVSGTLLPVQETNPLTTSTSNIPSYNGKDPSYAPSDDAIAPIQGDIINEREKLKETEAYKRAIEEEWAARQRELQIQAEEAQRLRKRKKAESLRILDMEKRQRQRVEEVRETQRKDEENLNIKEILRAEVRKELCQMENTCIDMASLLRGLGIQVGGGFHPLSHEVHAAYKRALLKFHPDRASKIDIRQQVEAEEKFKLISRMKEKFLSTSCH</sequence>
<dbReference type="EMBL" id="KK914318">
    <property type="protein sequence ID" value="KDP41354.1"/>
    <property type="molecule type" value="Genomic_DNA"/>
</dbReference>
<protein>
    <recommendedName>
        <fullName evidence="5">J domain-containing protein</fullName>
    </recommendedName>
</protein>
<evidence type="ECO:0000313" key="4">
    <source>
        <dbReference type="Proteomes" id="UP000027138"/>
    </source>
</evidence>
<evidence type="ECO:0008006" key="5">
    <source>
        <dbReference type="Google" id="ProtNLM"/>
    </source>
</evidence>
<dbReference type="InterPro" id="IPR001623">
    <property type="entry name" value="DnaJ_domain"/>
</dbReference>
<dbReference type="PANTHER" id="PTHR36335">
    <property type="entry name" value="CHAPERONE DNAJ-DOMAIN SUPERFAMILY PROTEIN"/>
    <property type="match status" value="1"/>
</dbReference>
<evidence type="ECO:0000256" key="2">
    <source>
        <dbReference type="SAM" id="MobiDB-lite"/>
    </source>
</evidence>
<dbReference type="Proteomes" id="UP000027138">
    <property type="component" value="Unassembled WGS sequence"/>
</dbReference>
<dbReference type="InterPro" id="IPR036869">
    <property type="entry name" value="J_dom_sf"/>
</dbReference>
<organism evidence="3 4">
    <name type="scientific">Jatropha curcas</name>
    <name type="common">Barbados nut</name>
    <dbReference type="NCBI Taxonomy" id="180498"/>
    <lineage>
        <taxon>Eukaryota</taxon>
        <taxon>Viridiplantae</taxon>
        <taxon>Streptophyta</taxon>
        <taxon>Embryophyta</taxon>
        <taxon>Tracheophyta</taxon>
        <taxon>Spermatophyta</taxon>
        <taxon>Magnoliopsida</taxon>
        <taxon>eudicotyledons</taxon>
        <taxon>Gunneridae</taxon>
        <taxon>Pentapetalae</taxon>
        <taxon>rosids</taxon>
        <taxon>fabids</taxon>
        <taxon>Malpighiales</taxon>
        <taxon>Euphorbiaceae</taxon>
        <taxon>Crotonoideae</taxon>
        <taxon>Jatropheae</taxon>
        <taxon>Jatropha</taxon>
    </lineage>
</organism>
<feature type="region of interest" description="Disordered" evidence="2">
    <location>
        <begin position="147"/>
        <end position="182"/>
    </location>
</feature>
<evidence type="ECO:0000256" key="1">
    <source>
        <dbReference type="SAM" id="Coils"/>
    </source>
</evidence>
<name>A0A067LB67_JATCU</name>
<proteinExistence type="predicted"/>
<dbReference type="OrthoDB" id="498970at2759"/>
<dbReference type="Gene3D" id="1.10.287.110">
    <property type="entry name" value="DnaJ domain"/>
    <property type="match status" value="1"/>
</dbReference>
<reference evidence="3 4" key="1">
    <citation type="journal article" date="2014" name="PLoS ONE">
        <title>Global Analysis of Gene Expression Profiles in Physic Nut (Jatropha curcas L.) Seedlings Exposed to Salt Stress.</title>
        <authorList>
            <person name="Zhang L."/>
            <person name="Zhang C."/>
            <person name="Wu P."/>
            <person name="Chen Y."/>
            <person name="Li M."/>
            <person name="Jiang H."/>
            <person name="Wu G."/>
        </authorList>
    </citation>
    <scope>NUCLEOTIDE SEQUENCE [LARGE SCALE GENOMIC DNA]</scope>
    <source>
        <strain evidence="4">cv. GZQX0401</strain>
        <tissue evidence="3">Young leaves</tissue>
    </source>
</reference>
<feature type="region of interest" description="Disordered" evidence="2">
    <location>
        <begin position="92"/>
        <end position="122"/>
    </location>
</feature>
<dbReference type="STRING" id="180498.A0A067LB67"/>
<gene>
    <name evidence="3" type="ORF">JCGZ_15761</name>
</gene>
<dbReference type="SUPFAM" id="SSF46565">
    <property type="entry name" value="Chaperone J-domain"/>
    <property type="match status" value="1"/>
</dbReference>
<keyword evidence="1" id="KW-0175">Coiled coil</keyword>
<feature type="region of interest" description="Disordered" evidence="2">
    <location>
        <begin position="196"/>
        <end position="244"/>
    </location>
</feature>
<evidence type="ECO:0000313" key="3">
    <source>
        <dbReference type="EMBL" id="KDP41354.1"/>
    </source>
</evidence>
<dbReference type="AlphaFoldDB" id="A0A067LB67"/>
<dbReference type="PANTHER" id="PTHR36335:SF1">
    <property type="entry name" value="CHAPERONE DNAJ-DOMAIN SUPERFAMILY PROTEIN"/>
    <property type="match status" value="1"/>
</dbReference>
<dbReference type="KEGG" id="jcu:105630583"/>
<feature type="compositionally biased region" description="Polar residues" evidence="2">
    <location>
        <begin position="100"/>
        <end position="111"/>
    </location>
</feature>
<dbReference type="CDD" id="cd06257">
    <property type="entry name" value="DnaJ"/>
    <property type="match status" value="1"/>
</dbReference>
<feature type="compositionally biased region" description="Basic and acidic residues" evidence="2">
    <location>
        <begin position="199"/>
        <end position="208"/>
    </location>
</feature>
<feature type="coiled-coil region" evidence="1">
    <location>
        <begin position="492"/>
        <end position="562"/>
    </location>
</feature>